<dbReference type="Proteomes" id="UP000198561">
    <property type="component" value="Unassembled WGS sequence"/>
</dbReference>
<dbReference type="AlphaFoldDB" id="A0A1H6H7D6"/>
<evidence type="ECO:0000313" key="1">
    <source>
        <dbReference type="EMBL" id="SEH29978.1"/>
    </source>
</evidence>
<reference evidence="1 2" key="1">
    <citation type="submission" date="2016-10" db="EMBL/GenBank/DDBJ databases">
        <authorList>
            <person name="de Groot N.N."/>
        </authorList>
    </citation>
    <scope>NUCLEOTIDE SEQUENCE [LARGE SCALE GENOMIC DNA]</scope>
    <source>
        <strain evidence="1 2">DSM 23031</strain>
    </source>
</reference>
<protein>
    <submittedName>
        <fullName evidence="1">Uncharacterized protein</fullName>
    </submittedName>
</protein>
<dbReference type="EMBL" id="FNWQ01000001">
    <property type="protein sequence ID" value="SEH29978.1"/>
    <property type="molecule type" value="Genomic_DNA"/>
</dbReference>
<proteinExistence type="predicted"/>
<gene>
    <name evidence="1" type="ORF">SAMN05421593_1239</name>
</gene>
<organism evidence="1 2">
    <name type="scientific">Chryseobacterium culicis</name>
    <dbReference type="NCBI Taxonomy" id="680127"/>
    <lineage>
        <taxon>Bacteria</taxon>
        <taxon>Pseudomonadati</taxon>
        <taxon>Bacteroidota</taxon>
        <taxon>Flavobacteriia</taxon>
        <taxon>Flavobacteriales</taxon>
        <taxon>Weeksellaceae</taxon>
        <taxon>Chryseobacterium group</taxon>
        <taxon>Chryseobacterium</taxon>
    </lineage>
</organism>
<evidence type="ECO:0000313" key="2">
    <source>
        <dbReference type="Proteomes" id="UP000198561"/>
    </source>
</evidence>
<sequence length="39" mass="4440">MGSYVTTDIAFLFTFPLSSFVPEFLTKENNGKRTYSTKT</sequence>
<accession>A0A1H6H7D6</accession>
<name>A0A1H6H7D6_CHRCI</name>